<gene>
    <name evidence="1" type="ORF">C5167_044047</name>
</gene>
<reference evidence="1 2" key="1">
    <citation type="journal article" date="2018" name="Science">
        <title>The opium poppy genome and morphinan production.</title>
        <authorList>
            <person name="Guo L."/>
            <person name="Winzer T."/>
            <person name="Yang X."/>
            <person name="Li Y."/>
            <person name="Ning Z."/>
            <person name="He Z."/>
            <person name="Teodor R."/>
            <person name="Lu Y."/>
            <person name="Bowser T.A."/>
            <person name="Graham I.A."/>
            <person name="Ye K."/>
        </authorList>
    </citation>
    <scope>NUCLEOTIDE SEQUENCE [LARGE SCALE GENOMIC DNA]</scope>
    <source>
        <strain evidence="2">cv. HN1</strain>
        <tissue evidence="1">Leaves</tissue>
    </source>
</reference>
<dbReference type="Proteomes" id="UP000316621">
    <property type="component" value="Chromosome 10"/>
</dbReference>
<accession>A0A4Y7L913</accession>
<protein>
    <submittedName>
        <fullName evidence="1">Uncharacterized protein</fullName>
    </submittedName>
</protein>
<dbReference type="Gramene" id="RZC81467">
    <property type="protein sequence ID" value="RZC81467"/>
    <property type="gene ID" value="C5167_044047"/>
</dbReference>
<keyword evidence="2" id="KW-1185">Reference proteome</keyword>
<evidence type="ECO:0000313" key="2">
    <source>
        <dbReference type="Proteomes" id="UP000316621"/>
    </source>
</evidence>
<evidence type="ECO:0000313" key="1">
    <source>
        <dbReference type="EMBL" id="RZC81467.1"/>
    </source>
</evidence>
<dbReference type="EMBL" id="CM010724">
    <property type="protein sequence ID" value="RZC81467.1"/>
    <property type="molecule type" value="Genomic_DNA"/>
</dbReference>
<organism evidence="1 2">
    <name type="scientific">Papaver somniferum</name>
    <name type="common">Opium poppy</name>
    <dbReference type="NCBI Taxonomy" id="3469"/>
    <lineage>
        <taxon>Eukaryota</taxon>
        <taxon>Viridiplantae</taxon>
        <taxon>Streptophyta</taxon>
        <taxon>Embryophyta</taxon>
        <taxon>Tracheophyta</taxon>
        <taxon>Spermatophyta</taxon>
        <taxon>Magnoliopsida</taxon>
        <taxon>Ranunculales</taxon>
        <taxon>Papaveraceae</taxon>
        <taxon>Papaveroideae</taxon>
        <taxon>Papaver</taxon>
    </lineage>
</organism>
<dbReference type="AlphaFoldDB" id="A0A4Y7L913"/>
<sequence length="75" mass="8599">MSTKGLKVYCSEWRWGLLYTKPSEIRIGIRRLTMYHGSPLYTPPVTSTSTWKLAKTTVLRNIEQYPDASKVAFSS</sequence>
<proteinExistence type="predicted"/>
<name>A0A4Y7L913_PAPSO</name>